<feature type="binding site" evidence="7">
    <location>
        <begin position="309"/>
        <end position="313"/>
    </location>
    <ligand>
        <name>FMN</name>
        <dbReference type="ChEBI" id="CHEBI:58210"/>
    </ligand>
</feature>
<dbReference type="InterPro" id="IPR012133">
    <property type="entry name" value="Alpha-hydoxy_acid_DH_FMN"/>
</dbReference>
<keyword evidence="10" id="KW-1185">Reference proteome</keyword>
<evidence type="ECO:0000256" key="5">
    <source>
        <dbReference type="ARBA" id="ARBA00024042"/>
    </source>
</evidence>
<feature type="binding site" evidence="7">
    <location>
        <position position="281"/>
    </location>
    <ligand>
        <name>glyoxylate</name>
        <dbReference type="ChEBI" id="CHEBI:36655"/>
    </ligand>
</feature>
<dbReference type="InterPro" id="IPR008259">
    <property type="entry name" value="FMN_hydac_DH_AS"/>
</dbReference>
<dbReference type="RefSeq" id="WP_069912500.1">
    <property type="nucleotide sequence ID" value="NZ_LAJE02000394.1"/>
</dbReference>
<dbReference type="Gene3D" id="3.20.20.70">
    <property type="entry name" value="Aldolase class I"/>
    <property type="match status" value="1"/>
</dbReference>
<name>A0A1E5XHV2_9HYPH</name>
<keyword evidence="4" id="KW-0560">Oxidoreductase</keyword>
<feature type="domain" description="FMN hydroxy acid dehydrogenase" evidence="8">
    <location>
        <begin position="1"/>
        <end position="383"/>
    </location>
</feature>
<comment type="caution">
    <text evidence="9">The sequence shown here is derived from an EMBL/GenBank/DDBJ whole genome shotgun (WGS) entry which is preliminary data.</text>
</comment>
<evidence type="ECO:0000256" key="1">
    <source>
        <dbReference type="ARBA" id="ARBA00001917"/>
    </source>
</evidence>
<evidence type="ECO:0000259" key="8">
    <source>
        <dbReference type="PROSITE" id="PS51349"/>
    </source>
</evidence>
<feature type="binding site" evidence="7">
    <location>
        <position position="254"/>
    </location>
    <ligand>
        <name>FMN</name>
        <dbReference type="ChEBI" id="CHEBI:58210"/>
    </ligand>
</feature>
<evidence type="ECO:0000256" key="4">
    <source>
        <dbReference type="ARBA" id="ARBA00023002"/>
    </source>
</evidence>
<comment type="cofactor">
    <cofactor evidence="1">
        <name>FMN</name>
        <dbReference type="ChEBI" id="CHEBI:58210"/>
    </cofactor>
</comment>
<feature type="binding site" evidence="7">
    <location>
        <position position="132"/>
    </location>
    <ligand>
        <name>glyoxylate</name>
        <dbReference type="ChEBI" id="CHEBI:36655"/>
    </ligand>
</feature>
<dbReference type="FunFam" id="3.20.20.70:FF:000029">
    <property type="entry name" value="L-lactate dehydrogenase"/>
    <property type="match status" value="1"/>
</dbReference>
<evidence type="ECO:0000313" key="9">
    <source>
        <dbReference type="EMBL" id="OEO28172.1"/>
    </source>
</evidence>
<dbReference type="Pfam" id="PF01070">
    <property type="entry name" value="FMN_dh"/>
    <property type="match status" value="1"/>
</dbReference>
<dbReference type="GO" id="GO:0005886">
    <property type="term" value="C:plasma membrane"/>
    <property type="evidence" value="ECO:0007669"/>
    <property type="project" value="TreeGrafter"/>
</dbReference>
<dbReference type="PANTHER" id="PTHR10578">
    <property type="entry name" value="S -2-HYDROXY-ACID OXIDASE-RELATED"/>
    <property type="match status" value="1"/>
</dbReference>
<feature type="binding site" evidence="7">
    <location>
        <position position="278"/>
    </location>
    <ligand>
        <name>glyoxylate</name>
        <dbReference type="ChEBI" id="CHEBI:36655"/>
    </ligand>
</feature>
<proteinExistence type="inferred from homology"/>
<evidence type="ECO:0000256" key="7">
    <source>
        <dbReference type="PIRSR" id="PIRSR000138-2"/>
    </source>
</evidence>
<keyword evidence="3 7" id="KW-0288">FMN</keyword>
<evidence type="ECO:0000313" key="10">
    <source>
        <dbReference type="Proteomes" id="UP000095463"/>
    </source>
</evidence>
<dbReference type="InterPro" id="IPR037396">
    <property type="entry name" value="FMN_HAD"/>
</dbReference>
<dbReference type="PANTHER" id="PTHR10578:SF107">
    <property type="entry name" value="2-HYDROXYACID OXIDASE 1"/>
    <property type="match status" value="1"/>
</dbReference>
<dbReference type="CDD" id="cd02809">
    <property type="entry name" value="alpha_hydroxyacid_oxid_FMN"/>
    <property type="match status" value="1"/>
</dbReference>
<evidence type="ECO:0000256" key="2">
    <source>
        <dbReference type="ARBA" id="ARBA00022630"/>
    </source>
</evidence>
<feature type="binding site" evidence="7">
    <location>
        <position position="276"/>
    </location>
    <ligand>
        <name>FMN</name>
        <dbReference type="ChEBI" id="CHEBI:58210"/>
    </ligand>
</feature>
<feature type="active site" description="Proton acceptor" evidence="6">
    <location>
        <position position="278"/>
    </location>
</feature>
<dbReference type="InterPro" id="IPR013785">
    <property type="entry name" value="Aldolase_TIM"/>
</dbReference>
<dbReference type="OrthoDB" id="9770452at2"/>
<comment type="similarity">
    <text evidence="5">Belongs to the FMN-dependent alpha-hydroxy acid dehydrogenase family.</text>
</comment>
<dbReference type="PIRSF" id="PIRSF000138">
    <property type="entry name" value="Al-hdrx_acd_dh"/>
    <property type="match status" value="1"/>
</dbReference>
<dbReference type="Proteomes" id="UP000095463">
    <property type="component" value="Unassembled WGS sequence"/>
</dbReference>
<reference evidence="9 10" key="1">
    <citation type="journal article" date="2015" name="Genome Announc.">
        <title>Genome Assemblies of Three Soil-Associated Devosia species: D. insulae, D. limi, and D. soli.</title>
        <authorList>
            <person name="Hassan Y.I."/>
            <person name="Lepp D."/>
            <person name="Zhou T."/>
        </authorList>
    </citation>
    <scope>NUCLEOTIDE SEQUENCE [LARGE SCALE GENOMIC DNA]</scope>
    <source>
        <strain evidence="9 10">DS-56</strain>
    </source>
</reference>
<evidence type="ECO:0000256" key="6">
    <source>
        <dbReference type="PIRSR" id="PIRSR000138-1"/>
    </source>
</evidence>
<dbReference type="InterPro" id="IPR000262">
    <property type="entry name" value="FMN-dep_DH"/>
</dbReference>
<dbReference type="PROSITE" id="PS51349">
    <property type="entry name" value="FMN_HYDROXY_ACID_DH_2"/>
    <property type="match status" value="1"/>
</dbReference>
<feature type="binding site" evidence="7">
    <location>
        <begin position="332"/>
        <end position="333"/>
    </location>
    <ligand>
        <name>FMN</name>
        <dbReference type="ChEBI" id="CHEBI:58210"/>
    </ligand>
</feature>
<gene>
    <name evidence="9" type="primary">lldD</name>
    <name evidence="9" type="ORF">VW23_006010</name>
</gene>
<protein>
    <submittedName>
        <fullName evidence="9">Alpha-hydroxy-acid oxidizing enzyme</fullName>
    </submittedName>
</protein>
<accession>A0A1E5XHV2</accession>
<feature type="binding site" evidence="7">
    <location>
        <position position="158"/>
    </location>
    <ligand>
        <name>FMN</name>
        <dbReference type="ChEBI" id="CHEBI:58210"/>
    </ligand>
</feature>
<feature type="binding site" evidence="7">
    <location>
        <position position="167"/>
    </location>
    <ligand>
        <name>glyoxylate</name>
        <dbReference type="ChEBI" id="CHEBI:36655"/>
    </ligand>
</feature>
<dbReference type="PROSITE" id="PS00557">
    <property type="entry name" value="FMN_HYDROXY_ACID_DH_1"/>
    <property type="match status" value="1"/>
</dbReference>
<feature type="binding site" evidence="7">
    <location>
        <position position="130"/>
    </location>
    <ligand>
        <name>FMN</name>
        <dbReference type="ChEBI" id="CHEBI:58210"/>
    </ligand>
</feature>
<dbReference type="AlphaFoldDB" id="A0A1E5XHV2"/>
<evidence type="ECO:0000256" key="3">
    <source>
        <dbReference type="ARBA" id="ARBA00022643"/>
    </source>
</evidence>
<sequence length="384" mass="41665">MRLDRLLTVDDFKRVAERRVPKMFFQYADSGAYTEQTYRENSSDFTRIRLEQRVGRDISSRSLATTMLGQPVALPLGLAPTGAAGMQVADGEIKAARAAEKAGIPFTLSTVSICSIEDVAAATSRPFWFQLYVRKDRAFTERLIDRARAANCAALVVTVDCQHYGQRHKDVRNGLTVPLKFTPKFVAELALKPAWSLAMLGTPRRSFGNFAGHVPGANSVAELAQWMSQQDDLTLNWQDLGWIKRRFGGPLVVKGILHADDARAAVAHGADAIVVSNHGGRQLDGAPSTIRVLPRIVDAVGGQCEIYLDSGIRSGHDMLKAVALGARAVFIGRPTLYGLGVAGERGVTRILDILRSEADSALGLMGETDVTQLGAHNIESNDLV</sequence>
<dbReference type="EMBL" id="LAJE02000394">
    <property type="protein sequence ID" value="OEO28172.1"/>
    <property type="molecule type" value="Genomic_DNA"/>
</dbReference>
<feature type="binding site" evidence="7">
    <location>
        <begin position="80"/>
        <end position="82"/>
    </location>
    <ligand>
        <name>FMN</name>
        <dbReference type="ChEBI" id="CHEBI:58210"/>
    </ligand>
</feature>
<dbReference type="GO" id="GO:0010181">
    <property type="term" value="F:FMN binding"/>
    <property type="evidence" value="ECO:0007669"/>
    <property type="project" value="InterPro"/>
</dbReference>
<dbReference type="NCBIfam" id="NF008398">
    <property type="entry name" value="PRK11197.1"/>
    <property type="match status" value="1"/>
</dbReference>
<feature type="binding site" evidence="7">
    <location>
        <position position="109"/>
    </location>
    <ligand>
        <name>FMN</name>
        <dbReference type="ChEBI" id="CHEBI:58210"/>
    </ligand>
</feature>
<dbReference type="GO" id="GO:0016614">
    <property type="term" value="F:oxidoreductase activity, acting on CH-OH group of donors"/>
    <property type="evidence" value="ECO:0007669"/>
    <property type="project" value="UniProtKB-ARBA"/>
</dbReference>
<organism evidence="9 10">
    <name type="scientific">Devosia insulae DS-56</name>
    <dbReference type="NCBI Taxonomy" id="1116389"/>
    <lineage>
        <taxon>Bacteria</taxon>
        <taxon>Pseudomonadati</taxon>
        <taxon>Pseudomonadota</taxon>
        <taxon>Alphaproteobacteria</taxon>
        <taxon>Hyphomicrobiales</taxon>
        <taxon>Devosiaceae</taxon>
        <taxon>Devosia</taxon>
    </lineage>
</organism>
<feature type="binding site" evidence="7">
    <location>
        <position position="27"/>
    </location>
    <ligand>
        <name>glyoxylate</name>
        <dbReference type="ChEBI" id="CHEBI:36655"/>
    </ligand>
</feature>
<keyword evidence="2 7" id="KW-0285">Flavoprotein</keyword>
<dbReference type="SUPFAM" id="SSF51395">
    <property type="entry name" value="FMN-linked oxidoreductases"/>
    <property type="match status" value="1"/>
</dbReference>